<dbReference type="Pfam" id="PF03140">
    <property type="entry name" value="DUF247"/>
    <property type="match status" value="1"/>
</dbReference>
<dbReference type="PANTHER" id="PTHR31170">
    <property type="entry name" value="BNAC04G53230D PROTEIN"/>
    <property type="match status" value="1"/>
</dbReference>
<accession>A0ABC8SJ70</accession>
<reference evidence="2 3" key="1">
    <citation type="submission" date="2024-02" db="EMBL/GenBank/DDBJ databases">
        <authorList>
            <person name="Vignale AGUSTIN F."/>
            <person name="Sosa J E."/>
            <person name="Modenutti C."/>
        </authorList>
    </citation>
    <scope>NUCLEOTIDE SEQUENCE [LARGE SCALE GENOMIC DNA]</scope>
</reference>
<evidence type="ECO:0000313" key="2">
    <source>
        <dbReference type="EMBL" id="CAK9155880.1"/>
    </source>
</evidence>
<evidence type="ECO:0000256" key="1">
    <source>
        <dbReference type="SAM" id="Phobius"/>
    </source>
</evidence>
<proteinExistence type="predicted"/>
<sequence>MSPQLSIDINNELASLSATPFEPYIFRVDGLLRRENELAYEPEILAIGPYHHGKANLEMMEKHKLRYLQMYLARTNESSVDRFVNAMQDLEEKTRKCYAESIGLEKDAFVRMMLLDGCFIIEFFYKLAYEKVIDDPIFKMQRFTNTIFQDLLLFENQLPFFVLKRLLGSNLLDINDLISQIPFLFSHLFSQSSTYSDASYVPRENVKHLLGLVHDTWCSSFKTTVSSRRAAEAEERTWKYIKCSTQLREAGVKFKKATETSSLLDIEFENGIMKIPPLSIDDSTEVIFRNLVAYEQYNDLNEPAYVTNYRKFLDCLINSPKDVEILRHRGIIDNWLGDDEAVSSLLNRLGNNVILDSTSFCYSEIFNKINDHCKRRRYKWMTKLRHNYFNSPWSIISLFGATLLLVLTIIQTIYSVSKV</sequence>
<gene>
    <name evidence="2" type="ORF">ILEXP_LOCUS24296</name>
</gene>
<keyword evidence="3" id="KW-1185">Reference proteome</keyword>
<comment type="caution">
    <text evidence="2">The sequence shown here is derived from an EMBL/GenBank/DDBJ whole genome shotgun (WGS) entry which is preliminary data.</text>
</comment>
<feature type="transmembrane region" description="Helical" evidence="1">
    <location>
        <begin position="393"/>
        <end position="414"/>
    </location>
</feature>
<dbReference type="AlphaFoldDB" id="A0ABC8SJ70"/>
<dbReference type="InterPro" id="IPR004158">
    <property type="entry name" value="DUF247_pln"/>
</dbReference>
<name>A0ABC8SJ70_9AQUA</name>
<organism evidence="2 3">
    <name type="scientific">Ilex paraguariensis</name>
    <name type="common">yerba mate</name>
    <dbReference type="NCBI Taxonomy" id="185542"/>
    <lineage>
        <taxon>Eukaryota</taxon>
        <taxon>Viridiplantae</taxon>
        <taxon>Streptophyta</taxon>
        <taxon>Embryophyta</taxon>
        <taxon>Tracheophyta</taxon>
        <taxon>Spermatophyta</taxon>
        <taxon>Magnoliopsida</taxon>
        <taxon>eudicotyledons</taxon>
        <taxon>Gunneridae</taxon>
        <taxon>Pentapetalae</taxon>
        <taxon>asterids</taxon>
        <taxon>campanulids</taxon>
        <taxon>Aquifoliales</taxon>
        <taxon>Aquifoliaceae</taxon>
        <taxon>Ilex</taxon>
    </lineage>
</organism>
<dbReference type="PANTHER" id="PTHR31170:SF17">
    <property type="match status" value="1"/>
</dbReference>
<dbReference type="Proteomes" id="UP001642360">
    <property type="component" value="Unassembled WGS sequence"/>
</dbReference>
<protein>
    <submittedName>
        <fullName evidence="2">Uncharacterized protein</fullName>
    </submittedName>
</protein>
<keyword evidence="1" id="KW-0472">Membrane</keyword>
<evidence type="ECO:0000313" key="3">
    <source>
        <dbReference type="Proteomes" id="UP001642360"/>
    </source>
</evidence>
<keyword evidence="1" id="KW-1133">Transmembrane helix</keyword>
<keyword evidence="1" id="KW-0812">Transmembrane</keyword>
<dbReference type="EMBL" id="CAUOFW020002758">
    <property type="protein sequence ID" value="CAK9155880.1"/>
    <property type="molecule type" value="Genomic_DNA"/>
</dbReference>